<evidence type="ECO:0000259" key="7">
    <source>
        <dbReference type="Pfam" id="PF01957"/>
    </source>
</evidence>
<dbReference type="PROSITE" id="PS50889">
    <property type="entry name" value="S4"/>
    <property type="match status" value="1"/>
</dbReference>
<comment type="caution">
    <text evidence="9">The sequence shown here is derived from an EMBL/GenBank/DDBJ whole genome shotgun (WGS) entry which is preliminary data.</text>
</comment>
<dbReference type="RefSeq" id="WP_200464763.1">
    <property type="nucleotide sequence ID" value="NZ_JAENRR010000017.1"/>
</dbReference>
<evidence type="ECO:0000256" key="6">
    <source>
        <dbReference type="SAM" id="Phobius"/>
    </source>
</evidence>
<evidence type="ECO:0000256" key="4">
    <source>
        <dbReference type="ARBA" id="ARBA00023136"/>
    </source>
</evidence>
<proteinExistence type="predicted"/>
<keyword evidence="4 6" id="KW-0472">Membrane</keyword>
<dbReference type="Gene3D" id="2.40.50.140">
    <property type="entry name" value="Nucleic acid-binding proteins"/>
    <property type="match status" value="1"/>
</dbReference>
<dbReference type="PANTHER" id="PTHR33507:SF3">
    <property type="entry name" value="INNER MEMBRANE PROTEIN YBBJ"/>
    <property type="match status" value="1"/>
</dbReference>
<evidence type="ECO:0000256" key="1">
    <source>
        <dbReference type="ARBA" id="ARBA00004141"/>
    </source>
</evidence>
<feature type="domain" description="NfeD integral membrane" evidence="8">
    <location>
        <begin position="4"/>
        <end position="73"/>
    </location>
</feature>
<dbReference type="Pfam" id="PF24961">
    <property type="entry name" value="NfeD_membrane"/>
    <property type="match status" value="1"/>
</dbReference>
<comment type="subcellular location">
    <subcellularLocation>
        <location evidence="1">Membrane</location>
        <topology evidence="1">Multi-pass membrane protein</topology>
    </subcellularLocation>
</comment>
<dbReference type="PANTHER" id="PTHR33507">
    <property type="entry name" value="INNER MEMBRANE PROTEIN YBBJ"/>
    <property type="match status" value="1"/>
</dbReference>
<accession>A0ABS1HIN2</accession>
<evidence type="ECO:0000256" key="2">
    <source>
        <dbReference type="ARBA" id="ARBA00022692"/>
    </source>
</evidence>
<keyword evidence="5" id="KW-0694">RNA-binding</keyword>
<protein>
    <recommendedName>
        <fullName evidence="11">NfeD-like C-terminal domain-containing protein</fullName>
    </recommendedName>
</protein>
<sequence>MSALVIVLIILLGLFLFILEFFVFPGVTIAGIGGLIFTAGGVFLTYQGYGSMYGNIALFSTLFAGILMLVLSFRSKTWNRLMLHTNVDGKVETVEESNIHVGDEGTAVTRLNPIGKVIVNGEVIEGKCPGHFVDENTIVVVKEVFKTYIIVKPKI</sequence>
<feature type="domain" description="NfeD-like C-terminal" evidence="7">
    <location>
        <begin position="100"/>
        <end position="153"/>
    </location>
</feature>
<dbReference type="InterPro" id="IPR052165">
    <property type="entry name" value="Membrane_assoc_protease"/>
</dbReference>
<keyword evidence="3 6" id="KW-1133">Transmembrane helix</keyword>
<evidence type="ECO:0000313" key="10">
    <source>
        <dbReference type="Proteomes" id="UP000605676"/>
    </source>
</evidence>
<dbReference type="InterPro" id="IPR012340">
    <property type="entry name" value="NA-bd_OB-fold"/>
</dbReference>
<keyword evidence="2 6" id="KW-0812">Transmembrane</keyword>
<evidence type="ECO:0000259" key="8">
    <source>
        <dbReference type="Pfam" id="PF24961"/>
    </source>
</evidence>
<feature type="transmembrane region" description="Helical" evidence="6">
    <location>
        <begin position="6"/>
        <end position="24"/>
    </location>
</feature>
<dbReference type="Proteomes" id="UP000605676">
    <property type="component" value="Unassembled WGS sequence"/>
</dbReference>
<evidence type="ECO:0000313" key="9">
    <source>
        <dbReference type="EMBL" id="MBK3517533.1"/>
    </source>
</evidence>
<organism evidence="9 10">
    <name type="scientific">Carboxylicivirga marina</name>
    <dbReference type="NCBI Taxonomy" id="2800988"/>
    <lineage>
        <taxon>Bacteria</taxon>
        <taxon>Pseudomonadati</taxon>
        <taxon>Bacteroidota</taxon>
        <taxon>Bacteroidia</taxon>
        <taxon>Marinilabiliales</taxon>
        <taxon>Marinilabiliaceae</taxon>
        <taxon>Carboxylicivirga</taxon>
    </lineage>
</organism>
<reference evidence="9 10" key="1">
    <citation type="submission" date="2021-01" db="EMBL/GenBank/DDBJ databases">
        <title>Carboxyliciviraga sp.nov., isolated from coastal sediments.</title>
        <authorList>
            <person name="Lu D."/>
            <person name="Zhang T."/>
        </authorList>
    </citation>
    <scope>NUCLEOTIDE SEQUENCE [LARGE SCALE GENOMIC DNA]</scope>
    <source>
        <strain evidence="9 10">N1Y132</strain>
    </source>
</reference>
<dbReference type="EMBL" id="JAENRR010000017">
    <property type="protein sequence ID" value="MBK3517533.1"/>
    <property type="molecule type" value="Genomic_DNA"/>
</dbReference>
<gene>
    <name evidence="9" type="ORF">JIV24_09325</name>
</gene>
<dbReference type="Pfam" id="PF01957">
    <property type="entry name" value="NfeD"/>
    <property type="match status" value="1"/>
</dbReference>
<feature type="transmembrane region" description="Helical" evidence="6">
    <location>
        <begin position="52"/>
        <end position="73"/>
    </location>
</feature>
<evidence type="ECO:0000256" key="3">
    <source>
        <dbReference type="ARBA" id="ARBA00022989"/>
    </source>
</evidence>
<evidence type="ECO:0000256" key="5">
    <source>
        <dbReference type="PROSITE-ProRule" id="PRU00182"/>
    </source>
</evidence>
<name>A0ABS1HIN2_9BACT</name>
<dbReference type="InterPro" id="IPR056739">
    <property type="entry name" value="NfeD_membrane"/>
</dbReference>
<evidence type="ECO:0008006" key="11">
    <source>
        <dbReference type="Google" id="ProtNLM"/>
    </source>
</evidence>
<dbReference type="InterPro" id="IPR002810">
    <property type="entry name" value="NfeD-like_C"/>
</dbReference>
<keyword evidence="10" id="KW-1185">Reference proteome</keyword>